<dbReference type="InterPro" id="IPR037066">
    <property type="entry name" value="Plug_dom_sf"/>
</dbReference>
<dbReference type="Gene3D" id="2.170.130.10">
    <property type="entry name" value="TonB-dependent receptor, plug domain"/>
    <property type="match status" value="1"/>
</dbReference>
<keyword evidence="1" id="KW-1134">Transmembrane beta strand</keyword>
<dbReference type="Pfam" id="PF13715">
    <property type="entry name" value="CarbopepD_reg_2"/>
    <property type="match status" value="1"/>
</dbReference>
<dbReference type="Proteomes" id="UP000614460">
    <property type="component" value="Unassembled WGS sequence"/>
</dbReference>
<keyword evidence="1" id="KW-0813">Transport</keyword>
<dbReference type="InterPro" id="IPR023996">
    <property type="entry name" value="TonB-dep_OMP_SusC/RagA"/>
</dbReference>
<keyword evidence="1" id="KW-0472">Membrane</keyword>
<sequence length="1013" mass="114207">MVYGQTTKVTGNVKDGDENLSGVSIQVKGVTARGTQTDPNGNFIIELDKIPNTLVFSMVGYLRQEVVVQDALSLNIQMQVDSSSLEEVVVVGYGTQKKTEVVGSVTSVKPKDLKIPASNLTAAFAGNVAGMIAYQRSGEPGADNADFFVRGITTFGANTKPLILIDNIELTTTDLARLQPDDIESFSIMKDATATALYGARGANGVILVTTKRGVEGPAKISFRSEMSMNQPTQNIELADPITYMKLHNESVLTRNPLGDLPYSQDKIENTLKPGSNEYIYPANDWYKMLFNDYATSQRGNLSVTGGGKVARYFVSTAFTNDNGILKVDKRNSFNNNIDFKNYTLRANVDINITEKTQLAVRLSGNFDDYTGPNISGQDMYNYVMHSNPVMFPAYYPIDEDFHYVKHIMFGNYQGNYRNPYAEMVRGYTDRTRSQMLASVELNQNLDFVVPGLKFMTMLNLSRLSEYFVNRAYNPYWYQLRGNYDAFTGEYHLERFNENGTEYLDYREGPKTVDATTYSESRLNYNNVFGKHGVSGLLVFTTRQWIAANQGNLQLSLPSRNVGLAGRSTYNYDNKYFFEFNFGYNGSERFAKNNRWGFFPSAGVAWVVSNENFFEKYKSAIHNLKLRYTYGLVGNDQIGDRYDRFFYLSQVNMEDGGRGSYFGENLDKGGPGIRINRYANEAITWENSTKQNVAIELGLFNKANIIAEYFTEHRRDILMTRAAIPSTMGLQAPIRANVGEATAKGIDIQSDYTHNINEHLWLSARANFTYSTSKFKIYEEPDYSEAYRSRVGHSLTQNWGYIAERLFLDDAEANNSPLQTFGGQYGGGDIKYLDVNKDGQITSADQVPIGNPTSPEIIYGFGTSVGYKGFDLSVFFQGLANESFWIDPVKTSPFQNQTQLLKAYADSHWSEDNQNMYALWPRLSSNLVNNNIQSSTWFMRDGTFLRLKQAEIGYAIPGKWKERIHLNNFRVYLSGTNLLMFSKFKLWDVEMGGNGLGYPLQKVFNLGINLSFN</sequence>
<organism evidence="3 4">
    <name type="scientific">Sphingobacterium cellulitidis</name>
    <dbReference type="NCBI Taxonomy" id="1768011"/>
    <lineage>
        <taxon>Bacteria</taxon>
        <taxon>Pseudomonadati</taxon>
        <taxon>Bacteroidota</taxon>
        <taxon>Sphingobacteriia</taxon>
        <taxon>Sphingobacteriales</taxon>
        <taxon>Sphingobacteriaceae</taxon>
        <taxon>Sphingobacterium</taxon>
    </lineage>
</organism>
<dbReference type="InterPro" id="IPR039426">
    <property type="entry name" value="TonB-dep_rcpt-like"/>
</dbReference>
<dbReference type="SUPFAM" id="SSF56935">
    <property type="entry name" value="Porins"/>
    <property type="match status" value="1"/>
</dbReference>
<evidence type="ECO:0000259" key="2">
    <source>
        <dbReference type="Pfam" id="PF07715"/>
    </source>
</evidence>
<accession>A0A8H9G2J1</accession>
<evidence type="ECO:0000313" key="3">
    <source>
        <dbReference type="EMBL" id="GGE25180.1"/>
    </source>
</evidence>
<evidence type="ECO:0000256" key="1">
    <source>
        <dbReference type="PROSITE-ProRule" id="PRU01360"/>
    </source>
</evidence>
<dbReference type="FunFam" id="2.170.130.10:FF:000003">
    <property type="entry name" value="SusC/RagA family TonB-linked outer membrane protein"/>
    <property type="match status" value="1"/>
</dbReference>
<dbReference type="SUPFAM" id="SSF49464">
    <property type="entry name" value="Carboxypeptidase regulatory domain-like"/>
    <property type="match status" value="1"/>
</dbReference>
<feature type="domain" description="TonB-dependent receptor plug" evidence="2">
    <location>
        <begin position="98"/>
        <end position="206"/>
    </location>
</feature>
<protein>
    <submittedName>
        <fullName evidence="3">SusC/RagA family TonB-linked outer membrane protein</fullName>
    </submittedName>
</protein>
<dbReference type="PROSITE" id="PS52016">
    <property type="entry name" value="TONB_DEPENDENT_REC_3"/>
    <property type="match status" value="1"/>
</dbReference>
<dbReference type="EMBL" id="BMKM01000005">
    <property type="protein sequence ID" value="GGE25180.1"/>
    <property type="molecule type" value="Genomic_DNA"/>
</dbReference>
<dbReference type="GO" id="GO:0009279">
    <property type="term" value="C:cell outer membrane"/>
    <property type="evidence" value="ECO:0007669"/>
    <property type="project" value="UniProtKB-SubCell"/>
</dbReference>
<evidence type="ECO:0000313" key="4">
    <source>
        <dbReference type="Proteomes" id="UP000614460"/>
    </source>
</evidence>
<dbReference type="Pfam" id="PF07715">
    <property type="entry name" value="Plug"/>
    <property type="match status" value="1"/>
</dbReference>
<keyword evidence="1" id="KW-0812">Transmembrane</keyword>
<dbReference type="InterPro" id="IPR012910">
    <property type="entry name" value="Plug_dom"/>
</dbReference>
<name>A0A8H9G2J1_9SPHI</name>
<comment type="similarity">
    <text evidence="1">Belongs to the TonB-dependent receptor family.</text>
</comment>
<comment type="subcellular location">
    <subcellularLocation>
        <location evidence="1">Cell outer membrane</location>
        <topology evidence="1">Multi-pass membrane protein</topology>
    </subcellularLocation>
</comment>
<dbReference type="NCBIfam" id="TIGR04057">
    <property type="entry name" value="SusC_RagA_signa"/>
    <property type="match status" value="1"/>
</dbReference>
<keyword evidence="4" id="KW-1185">Reference proteome</keyword>
<gene>
    <name evidence="3" type="ORF">GCM10011516_23540</name>
</gene>
<reference evidence="3" key="1">
    <citation type="journal article" date="2014" name="Int. J. Syst. Evol. Microbiol.">
        <title>Complete genome sequence of Corynebacterium casei LMG S-19264T (=DSM 44701T), isolated from a smear-ripened cheese.</title>
        <authorList>
            <consortium name="US DOE Joint Genome Institute (JGI-PGF)"/>
            <person name="Walter F."/>
            <person name="Albersmeier A."/>
            <person name="Kalinowski J."/>
            <person name="Ruckert C."/>
        </authorList>
    </citation>
    <scope>NUCLEOTIDE SEQUENCE</scope>
    <source>
        <strain evidence="3">CGMCC 1.15966</strain>
    </source>
</reference>
<proteinExistence type="inferred from homology"/>
<dbReference type="InterPro" id="IPR023997">
    <property type="entry name" value="TonB-dep_OMP_SusC/RagA_CS"/>
</dbReference>
<dbReference type="Gene3D" id="2.60.40.1120">
    <property type="entry name" value="Carboxypeptidase-like, regulatory domain"/>
    <property type="match status" value="1"/>
</dbReference>
<comment type="caution">
    <text evidence="3">The sequence shown here is derived from an EMBL/GenBank/DDBJ whole genome shotgun (WGS) entry which is preliminary data.</text>
</comment>
<dbReference type="AlphaFoldDB" id="A0A8H9G2J1"/>
<dbReference type="NCBIfam" id="TIGR04056">
    <property type="entry name" value="OMP_RagA_SusC"/>
    <property type="match status" value="1"/>
</dbReference>
<keyword evidence="1" id="KW-0998">Cell outer membrane</keyword>
<dbReference type="InterPro" id="IPR008969">
    <property type="entry name" value="CarboxyPept-like_regulatory"/>
</dbReference>
<reference evidence="3" key="2">
    <citation type="submission" date="2020-09" db="EMBL/GenBank/DDBJ databases">
        <authorList>
            <person name="Sun Q."/>
            <person name="Zhou Y."/>
        </authorList>
    </citation>
    <scope>NUCLEOTIDE SEQUENCE</scope>
    <source>
        <strain evidence="3">CGMCC 1.15966</strain>
    </source>
</reference>